<evidence type="ECO:0000313" key="3">
    <source>
        <dbReference type="Proteomes" id="UP001500728"/>
    </source>
</evidence>
<keyword evidence="3" id="KW-1185">Reference proteome</keyword>
<evidence type="ECO:0000313" key="2">
    <source>
        <dbReference type="EMBL" id="GAA3248415.1"/>
    </source>
</evidence>
<protein>
    <submittedName>
        <fullName evidence="2">Uncharacterized protein</fullName>
    </submittedName>
</protein>
<gene>
    <name evidence="2" type="ORF">GCM10010469_05740</name>
</gene>
<dbReference type="EMBL" id="BAAAUW010000001">
    <property type="protein sequence ID" value="GAA3248415.1"/>
    <property type="molecule type" value="Genomic_DNA"/>
</dbReference>
<comment type="caution">
    <text evidence="2">The sequence shown here is derived from an EMBL/GenBank/DDBJ whole genome shotgun (WGS) entry which is preliminary data.</text>
</comment>
<feature type="region of interest" description="Disordered" evidence="1">
    <location>
        <begin position="444"/>
        <end position="482"/>
    </location>
</feature>
<proteinExistence type="predicted"/>
<organism evidence="2 3">
    <name type="scientific">Streptomyces labedae</name>
    <dbReference type="NCBI Taxonomy" id="285569"/>
    <lineage>
        <taxon>Bacteria</taxon>
        <taxon>Bacillati</taxon>
        <taxon>Actinomycetota</taxon>
        <taxon>Actinomycetes</taxon>
        <taxon>Kitasatosporales</taxon>
        <taxon>Streptomycetaceae</taxon>
        <taxon>Streptomyces</taxon>
    </lineage>
</organism>
<sequence>MTYIVTLTSLQMAENEGDWLITERFTKGLPTGLDTSDTGTRLALLVCDNRTHASHNSRREFSEHGRFITWIGSVQRFNTVGPVDSSITIEPMRRCPKPVALDGPGGILASLSSPYRAHVEQALTGSAGHIGVRTWQALQEALLRSHPELARYIEWLLANLNPVIFDVDDAADRAWQEQRDAAQSLTRVTDFPHSALSAWRRPDSRNAPYLAGLVPDPVENSLIDHDVRAGLGSEAPLFFDDWPGLDDVRCDIHVLEDTAGRRLEVVNVNATPVESRLGTDMIYYHHPTHSFVLVQYKRLGSRDKEYRVNKQLLDQMDRLEQVAELSTKPVRPHEWRLSQDACFLKFAHWRDGAVPTSELARGMYIPLSYARVLLDDDCTRGSRGGRLFSYERVGRYLVASEFAELVKLGLVGTVGTSVEQLRDFGLERAREGYSVVLGVETSKETPRDRSVRVRQRTAKKRPKVISYSPQTAQQQSPDTPSF</sequence>
<evidence type="ECO:0000256" key="1">
    <source>
        <dbReference type="SAM" id="MobiDB-lite"/>
    </source>
</evidence>
<feature type="compositionally biased region" description="Basic residues" evidence="1">
    <location>
        <begin position="452"/>
        <end position="463"/>
    </location>
</feature>
<dbReference type="Proteomes" id="UP001500728">
    <property type="component" value="Unassembled WGS sequence"/>
</dbReference>
<feature type="compositionally biased region" description="Polar residues" evidence="1">
    <location>
        <begin position="467"/>
        <end position="482"/>
    </location>
</feature>
<accession>A0ABP6QRZ5</accession>
<reference evidence="3" key="1">
    <citation type="journal article" date="2019" name="Int. J. Syst. Evol. Microbiol.">
        <title>The Global Catalogue of Microorganisms (GCM) 10K type strain sequencing project: providing services to taxonomists for standard genome sequencing and annotation.</title>
        <authorList>
            <consortium name="The Broad Institute Genomics Platform"/>
            <consortium name="The Broad Institute Genome Sequencing Center for Infectious Disease"/>
            <person name="Wu L."/>
            <person name="Ma J."/>
        </authorList>
    </citation>
    <scope>NUCLEOTIDE SEQUENCE [LARGE SCALE GENOMIC DNA]</scope>
    <source>
        <strain evidence="3">JCM 9381</strain>
    </source>
</reference>
<name>A0ABP6QRZ5_9ACTN</name>